<name>A0A218ZFW7_9HELO</name>
<accession>A0A218ZFW7</accession>
<gene>
    <name evidence="3" type="ORF">B2J93_5123</name>
</gene>
<dbReference type="EMBL" id="MZNU01000038">
    <property type="protein sequence ID" value="OWP06644.1"/>
    <property type="molecule type" value="Genomic_DNA"/>
</dbReference>
<dbReference type="Proteomes" id="UP000242519">
    <property type="component" value="Unassembled WGS sequence"/>
</dbReference>
<feature type="region of interest" description="Disordered" evidence="1">
    <location>
        <begin position="1"/>
        <end position="23"/>
    </location>
</feature>
<proteinExistence type="predicted"/>
<comment type="caution">
    <text evidence="3">The sequence shown here is derived from an EMBL/GenBank/DDBJ whole genome shotgun (WGS) entry which is preliminary data.</text>
</comment>
<feature type="transmembrane region" description="Helical" evidence="2">
    <location>
        <begin position="29"/>
        <end position="51"/>
    </location>
</feature>
<keyword evidence="4" id="KW-1185">Reference proteome</keyword>
<evidence type="ECO:0000256" key="1">
    <source>
        <dbReference type="SAM" id="MobiDB-lite"/>
    </source>
</evidence>
<feature type="transmembrane region" description="Helical" evidence="2">
    <location>
        <begin position="63"/>
        <end position="87"/>
    </location>
</feature>
<organism evidence="3 4">
    <name type="scientific">Diplocarpon coronariae</name>
    <dbReference type="NCBI Taxonomy" id="2795749"/>
    <lineage>
        <taxon>Eukaryota</taxon>
        <taxon>Fungi</taxon>
        <taxon>Dikarya</taxon>
        <taxon>Ascomycota</taxon>
        <taxon>Pezizomycotina</taxon>
        <taxon>Leotiomycetes</taxon>
        <taxon>Helotiales</taxon>
        <taxon>Drepanopezizaceae</taxon>
        <taxon>Diplocarpon</taxon>
    </lineage>
</organism>
<feature type="compositionally biased region" description="Low complexity" evidence="1">
    <location>
        <begin position="13"/>
        <end position="23"/>
    </location>
</feature>
<evidence type="ECO:0000313" key="3">
    <source>
        <dbReference type="EMBL" id="OWP06644.1"/>
    </source>
</evidence>
<keyword evidence="2" id="KW-1133">Transmembrane helix</keyword>
<protein>
    <submittedName>
        <fullName evidence="3">Uncharacterized protein</fullName>
    </submittedName>
</protein>
<keyword evidence="2" id="KW-0472">Membrane</keyword>
<keyword evidence="2" id="KW-0812">Transmembrane</keyword>
<evidence type="ECO:0000313" key="4">
    <source>
        <dbReference type="Proteomes" id="UP000242519"/>
    </source>
</evidence>
<feature type="transmembrane region" description="Helical" evidence="2">
    <location>
        <begin position="93"/>
        <end position="116"/>
    </location>
</feature>
<dbReference type="InParanoid" id="A0A218ZFW7"/>
<evidence type="ECO:0000256" key="2">
    <source>
        <dbReference type="SAM" id="Phobius"/>
    </source>
</evidence>
<sequence>MHRSNRTLVLRGPATPTSSSTTASPAPSILFAFAAGLSFAALFPLLTAAATPIPAATTAADPFISPFVSLASTVAAPAFAAAALALIAPAAPLAFALAIASIFAGRPLAEGVLIGLF</sequence>
<reference evidence="3 4" key="1">
    <citation type="submission" date="2017-04" db="EMBL/GenBank/DDBJ databases">
        <title>Draft genome sequence of Marssonina coronaria NL1: causal agent of apple blotch.</title>
        <authorList>
            <person name="Cheng Q."/>
        </authorList>
    </citation>
    <scope>NUCLEOTIDE SEQUENCE [LARGE SCALE GENOMIC DNA]</scope>
    <source>
        <strain evidence="3 4">NL1</strain>
    </source>
</reference>
<dbReference type="AlphaFoldDB" id="A0A218ZFW7"/>